<reference evidence="1 2" key="1">
    <citation type="journal article" date="2016" name="Nat. Biotechnol.">
        <title>Measurement of bacterial replication rates in microbial communities.</title>
        <authorList>
            <person name="Brown C.T."/>
            <person name="Olm M.R."/>
            <person name="Thomas B.C."/>
            <person name="Banfield J.F."/>
        </authorList>
    </citation>
    <scope>NUCLEOTIDE SEQUENCE [LARGE SCALE GENOMIC DNA]</scope>
    <source>
        <strain evidence="1">CAG:67_53_122</strain>
    </source>
</reference>
<dbReference type="STRING" id="28117.BHV66_04085"/>
<accession>A0A1Q6F991</accession>
<evidence type="ECO:0000313" key="1">
    <source>
        <dbReference type="EMBL" id="OKY95396.1"/>
    </source>
</evidence>
<dbReference type="RefSeq" id="WP_149887975.1">
    <property type="nucleotide sequence ID" value="NZ_MNQH01000008.1"/>
</dbReference>
<gene>
    <name evidence="1" type="ORF">BHV66_04085</name>
</gene>
<comment type="caution">
    <text evidence="1">The sequence shown here is derived from an EMBL/GenBank/DDBJ whole genome shotgun (WGS) entry which is preliminary data.</text>
</comment>
<dbReference type="AlphaFoldDB" id="A0A1Q6F991"/>
<evidence type="ECO:0000313" key="2">
    <source>
        <dbReference type="Proteomes" id="UP000187417"/>
    </source>
</evidence>
<organism evidence="1 2">
    <name type="scientific">Alistipes putredinis</name>
    <dbReference type="NCBI Taxonomy" id="28117"/>
    <lineage>
        <taxon>Bacteria</taxon>
        <taxon>Pseudomonadati</taxon>
        <taxon>Bacteroidota</taxon>
        <taxon>Bacteroidia</taxon>
        <taxon>Bacteroidales</taxon>
        <taxon>Rikenellaceae</taxon>
        <taxon>Alistipes</taxon>
    </lineage>
</organism>
<sequence length="140" mass="17100">MWLYTKRQYKSAIEDKDKEMEEILDTFRDEIIKDLKSLVKSEDYNEKYKLLLRHKGYYEAIKNDLNTQRKSLNDIFKKYDLCFQYQGFWGLLDKIVYKNNQLECWVDYYHSFPPDYGCFSLDEIPTRVLYKALRIFKGIL</sequence>
<dbReference type="EMBL" id="MNQH01000008">
    <property type="protein sequence ID" value="OKY95396.1"/>
    <property type="molecule type" value="Genomic_DNA"/>
</dbReference>
<proteinExistence type="predicted"/>
<protein>
    <submittedName>
        <fullName evidence="1">Uncharacterized protein</fullName>
    </submittedName>
</protein>
<dbReference type="Proteomes" id="UP000187417">
    <property type="component" value="Unassembled WGS sequence"/>
</dbReference>
<name>A0A1Q6F991_9BACT</name>